<protein>
    <submittedName>
        <fullName evidence="5">Uncharacterized protein</fullName>
    </submittedName>
</protein>
<feature type="chain" id="PRO_5036059117" evidence="3">
    <location>
        <begin position="26"/>
        <end position="183"/>
    </location>
</feature>
<dbReference type="InterPro" id="IPR019734">
    <property type="entry name" value="TPR_rpt"/>
</dbReference>
<dbReference type="SUPFAM" id="SSF48452">
    <property type="entry name" value="TPR-like"/>
    <property type="match status" value="1"/>
</dbReference>
<dbReference type="AlphaFoldDB" id="A0A2Y9C8X7"/>
<evidence type="ECO:0000313" key="4">
    <source>
        <dbReference type="EMBL" id="PWJ13307.1"/>
    </source>
</evidence>
<dbReference type="Proteomes" id="UP000245839">
    <property type="component" value="Unassembled WGS sequence"/>
</dbReference>
<evidence type="ECO:0000256" key="1">
    <source>
        <dbReference type="PROSITE-ProRule" id="PRU00339"/>
    </source>
</evidence>
<keyword evidence="3" id="KW-0732">Signal</keyword>
<dbReference type="SMART" id="SM00028">
    <property type="entry name" value="TPR"/>
    <property type="match status" value="1"/>
</dbReference>
<evidence type="ECO:0000256" key="3">
    <source>
        <dbReference type="SAM" id="SignalP"/>
    </source>
</evidence>
<dbReference type="InterPro" id="IPR011990">
    <property type="entry name" value="TPR-like_helical_dom_sf"/>
</dbReference>
<accession>A0A2Y9C8X7</accession>
<evidence type="ECO:0000313" key="7">
    <source>
        <dbReference type="Proteomes" id="UP000251571"/>
    </source>
</evidence>
<dbReference type="EMBL" id="UETC01000014">
    <property type="protein sequence ID" value="SSA50633.1"/>
    <property type="molecule type" value="Genomic_DNA"/>
</dbReference>
<organism evidence="5 7">
    <name type="scientific">Jannaschia seohaensis</name>
    <dbReference type="NCBI Taxonomy" id="475081"/>
    <lineage>
        <taxon>Bacteria</taxon>
        <taxon>Pseudomonadati</taxon>
        <taxon>Pseudomonadota</taxon>
        <taxon>Alphaproteobacteria</taxon>
        <taxon>Rhodobacterales</taxon>
        <taxon>Roseobacteraceae</taxon>
        <taxon>Jannaschia</taxon>
    </lineage>
</organism>
<dbReference type="Gene3D" id="1.25.40.10">
    <property type="entry name" value="Tetratricopeptide repeat domain"/>
    <property type="match status" value="1"/>
</dbReference>
<keyword evidence="6" id="KW-1185">Reference proteome</keyword>
<dbReference type="Proteomes" id="UP000251571">
    <property type="component" value="Unassembled WGS sequence"/>
</dbReference>
<evidence type="ECO:0000256" key="2">
    <source>
        <dbReference type="SAM" id="MobiDB-lite"/>
    </source>
</evidence>
<name>A0A2Y9C8X7_9RHOB</name>
<sequence length="183" mass="19128">MIQPLSLLRAATLTAGLAVPSSAWAVGTEDPAPPKPTPTATCPDGSVWDDEPGACVPVESGRLDDDALYDAVRELAYLGRRAAAEAALDAMSDQGDTRVLTYRGFLARKAGDMEAAMAAYRAALAADPNNLLARSYMGMGLASVGRFAEAEAQLAEIRARGGAGRRPETALVEALRVGVGFEY</sequence>
<dbReference type="EMBL" id="QGDJ01000014">
    <property type="protein sequence ID" value="PWJ13307.1"/>
    <property type="molecule type" value="Genomic_DNA"/>
</dbReference>
<feature type="repeat" description="TPR" evidence="1">
    <location>
        <begin position="97"/>
        <end position="130"/>
    </location>
</feature>
<evidence type="ECO:0000313" key="6">
    <source>
        <dbReference type="Proteomes" id="UP000245839"/>
    </source>
</evidence>
<dbReference type="PROSITE" id="PS50005">
    <property type="entry name" value="TPR"/>
    <property type="match status" value="1"/>
</dbReference>
<proteinExistence type="predicted"/>
<feature type="signal peptide" evidence="3">
    <location>
        <begin position="1"/>
        <end position="25"/>
    </location>
</feature>
<evidence type="ECO:0000313" key="5">
    <source>
        <dbReference type="EMBL" id="SSA50633.1"/>
    </source>
</evidence>
<reference evidence="4 6" key="2">
    <citation type="submission" date="2018-03" db="EMBL/GenBank/DDBJ databases">
        <title>Genomic Encyclopedia of Archaeal and Bacterial Type Strains, Phase II (KMG-II): from individual species to whole genera.</title>
        <authorList>
            <person name="Goeker M."/>
        </authorList>
    </citation>
    <scope>NUCLEOTIDE SEQUENCE [LARGE SCALE GENOMIC DNA]</scope>
    <source>
        <strain evidence="4 6">DSM 25227</strain>
    </source>
</reference>
<reference evidence="5 7" key="1">
    <citation type="submission" date="2016-10" db="EMBL/GenBank/DDBJ databases">
        <authorList>
            <person name="Cai Z."/>
        </authorList>
    </citation>
    <scope>NUCLEOTIDE SEQUENCE [LARGE SCALE GENOMIC DNA]</scope>
    <source>
        <strain evidence="5 7">DSM 25227</strain>
    </source>
</reference>
<dbReference type="RefSeq" id="WP_109565993.1">
    <property type="nucleotide sequence ID" value="NZ_QGDJ01000014.1"/>
</dbReference>
<keyword evidence="1" id="KW-0802">TPR repeat</keyword>
<gene>
    <name evidence="4" type="ORF">BCF38_11470</name>
    <name evidence="5" type="ORF">SAMN05421539_11470</name>
</gene>
<feature type="region of interest" description="Disordered" evidence="2">
    <location>
        <begin position="25"/>
        <end position="45"/>
    </location>
</feature>